<name>A0AAN8ZPG5_9MAGN</name>
<dbReference type="InterPro" id="IPR014710">
    <property type="entry name" value="RmlC-like_jellyroll"/>
</dbReference>
<evidence type="ECO:0000259" key="1">
    <source>
        <dbReference type="Pfam" id="PF06172"/>
    </source>
</evidence>
<gene>
    <name evidence="2" type="ORF">RJ641_026642</name>
</gene>
<protein>
    <recommendedName>
        <fullName evidence="1">DUF985 domain-containing protein</fullName>
    </recommendedName>
</protein>
<dbReference type="CDD" id="cd06121">
    <property type="entry name" value="cupin_YML079wp"/>
    <property type="match status" value="1"/>
</dbReference>
<feature type="domain" description="DUF985" evidence="1">
    <location>
        <begin position="7"/>
        <end position="165"/>
    </location>
</feature>
<dbReference type="InterPro" id="IPR009327">
    <property type="entry name" value="Cupin_DUF985"/>
</dbReference>
<proteinExistence type="predicted"/>
<dbReference type="Proteomes" id="UP001370490">
    <property type="component" value="Unassembled WGS sequence"/>
</dbReference>
<sequence>MRNLASQIIEKLNLNSHPDGGFYFETLRDTSVFLSTSQLPPTYKVDRAVSSAIYFLLQSGSVACLHRIPCSETFHFYLGDPLTVVELDDKTGHVKLTRVGSDLLEGQQPQYTVPPNVWFGAIPTKDLNILPDGSVLNAEPKDSEKHYSLVGITCAPAFQFQDNEIAKHSELVSRFPDKESLISLLTIPDRK</sequence>
<dbReference type="Pfam" id="PF06172">
    <property type="entry name" value="Cupin_5"/>
    <property type="match status" value="1"/>
</dbReference>
<dbReference type="SUPFAM" id="SSF51182">
    <property type="entry name" value="RmlC-like cupins"/>
    <property type="match status" value="1"/>
</dbReference>
<evidence type="ECO:0000313" key="3">
    <source>
        <dbReference type="Proteomes" id="UP001370490"/>
    </source>
</evidence>
<keyword evidence="3" id="KW-1185">Reference proteome</keyword>
<dbReference type="InterPro" id="IPR039935">
    <property type="entry name" value="YML079W-like"/>
</dbReference>
<dbReference type="EMBL" id="JBAMMX010000004">
    <property type="protein sequence ID" value="KAK6941265.1"/>
    <property type="molecule type" value="Genomic_DNA"/>
</dbReference>
<dbReference type="PANTHER" id="PTHR33387:SF3">
    <property type="entry name" value="DUF985 DOMAIN-CONTAINING PROTEIN"/>
    <property type="match status" value="1"/>
</dbReference>
<reference evidence="2 3" key="1">
    <citation type="submission" date="2023-12" db="EMBL/GenBank/DDBJ databases">
        <title>A high-quality genome assembly for Dillenia turbinata (Dilleniales).</title>
        <authorList>
            <person name="Chanderbali A."/>
        </authorList>
    </citation>
    <scope>NUCLEOTIDE SEQUENCE [LARGE SCALE GENOMIC DNA]</scope>
    <source>
        <strain evidence="2">LSX21</strain>
        <tissue evidence="2">Leaf</tissue>
    </source>
</reference>
<evidence type="ECO:0000313" key="2">
    <source>
        <dbReference type="EMBL" id="KAK6941265.1"/>
    </source>
</evidence>
<dbReference type="AlphaFoldDB" id="A0AAN8ZPG5"/>
<organism evidence="2 3">
    <name type="scientific">Dillenia turbinata</name>
    <dbReference type="NCBI Taxonomy" id="194707"/>
    <lineage>
        <taxon>Eukaryota</taxon>
        <taxon>Viridiplantae</taxon>
        <taxon>Streptophyta</taxon>
        <taxon>Embryophyta</taxon>
        <taxon>Tracheophyta</taxon>
        <taxon>Spermatophyta</taxon>
        <taxon>Magnoliopsida</taxon>
        <taxon>eudicotyledons</taxon>
        <taxon>Gunneridae</taxon>
        <taxon>Pentapetalae</taxon>
        <taxon>Dilleniales</taxon>
        <taxon>Dilleniaceae</taxon>
        <taxon>Dillenia</taxon>
    </lineage>
</organism>
<accession>A0AAN8ZPG5</accession>
<dbReference type="PANTHER" id="PTHR33387">
    <property type="entry name" value="RMLC-LIKE JELLY ROLL FOLD PROTEIN"/>
    <property type="match status" value="1"/>
</dbReference>
<dbReference type="InterPro" id="IPR011051">
    <property type="entry name" value="RmlC_Cupin_sf"/>
</dbReference>
<comment type="caution">
    <text evidence="2">The sequence shown here is derived from an EMBL/GenBank/DDBJ whole genome shotgun (WGS) entry which is preliminary data.</text>
</comment>
<dbReference type="Gene3D" id="2.60.120.10">
    <property type="entry name" value="Jelly Rolls"/>
    <property type="match status" value="1"/>
</dbReference>